<evidence type="ECO:0000256" key="1">
    <source>
        <dbReference type="ARBA" id="ARBA00022676"/>
    </source>
</evidence>
<sequence length="337" mass="35733">MAGTLVIQPLPGIGDMVWHLPHIEAIARACPGGRVTVLTKRRSRADELFDGSGFVHGVLWLERAQSGEPAGRHDGPLGAWRLAADLRGHRFETVWILHDSPRYALAARLARVPERIGFGTGRQRRFLSDRRILPRADRHLPTVEKASRLLALHGLAVEATPRYRPSDAAMRNIAERFGDRPRPWIGLGIGSSEPFKQWGADRFAALAARLTAETGGTVFAIGGPAETAMVEVIRSSGGAAIVPAIGLPLGEAAALSRTCDAMAGNDTGLLNLSAATGVATVGLFGGSPPLTQYPNLVALEPAGGAVYRVDRMAEIEIEAVAAAVLASLPADRSYATS</sequence>
<dbReference type="PANTHER" id="PTHR30160">
    <property type="entry name" value="TETRAACYLDISACCHARIDE 4'-KINASE-RELATED"/>
    <property type="match status" value="1"/>
</dbReference>
<comment type="caution">
    <text evidence="3">The sequence shown here is derived from an EMBL/GenBank/DDBJ whole genome shotgun (WGS) entry which is preliminary data.</text>
</comment>
<dbReference type="Proteomes" id="UP000630353">
    <property type="component" value="Unassembled WGS sequence"/>
</dbReference>
<dbReference type="SUPFAM" id="SSF53756">
    <property type="entry name" value="UDP-Glycosyltransferase/glycogen phosphorylase"/>
    <property type="match status" value="1"/>
</dbReference>
<dbReference type="CDD" id="cd03789">
    <property type="entry name" value="GT9_LPS_heptosyltransferase"/>
    <property type="match status" value="1"/>
</dbReference>
<evidence type="ECO:0000313" key="3">
    <source>
        <dbReference type="EMBL" id="GHD61318.1"/>
    </source>
</evidence>
<reference evidence="3" key="1">
    <citation type="journal article" date="2014" name="Int. J. Syst. Evol. Microbiol.">
        <title>Complete genome sequence of Corynebacterium casei LMG S-19264T (=DSM 44701T), isolated from a smear-ripened cheese.</title>
        <authorList>
            <consortium name="US DOE Joint Genome Institute (JGI-PGF)"/>
            <person name="Walter F."/>
            <person name="Albersmeier A."/>
            <person name="Kalinowski J."/>
            <person name="Ruckert C."/>
        </authorList>
    </citation>
    <scope>NUCLEOTIDE SEQUENCE</scope>
    <source>
        <strain evidence="3">KCTC 42651</strain>
    </source>
</reference>
<dbReference type="GO" id="GO:0009244">
    <property type="term" value="P:lipopolysaccharide core region biosynthetic process"/>
    <property type="evidence" value="ECO:0007669"/>
    <property type="project" value="TreeGrafter"/>
</dbReference>
<dbReference type="InterPro" id="IPR002201">
    <property type="entry name" value="Glyco_trans_9"/>
</dbReference>
<gene>
    <name evidence="3" type="ORF">GCM10017083_48470</name>
</gene>
<organism evidence="3 4">
    <name type="scientific">Thalassobaculum fulvum</name>
    <dbReference type="NCBI Taxonomy" id="1633335"/>
    <lineage>
        <taxon>Bacteria</taxon>
        <taxon>Pseudomonadati</taxon>
        <taxon>Pseudomonadota</taxon>
        <taxon>Alphaproteobacteria</taxon>
        <taxon>Rhodospirillales</taxon>
        <taxon>Thalassobaculaceae</taxon>
        <taxon>Thalassobaculum</taxon>
    </lineage>
</organism>
<proteinExistence type="predicted"/>
<dbReference type="AlphaFoldDB" id="A0A919CRX9"/>
<dbReference type="EMBL" id="BMZS01000013">
    <property type="protein sequence ID" value="GHD61318.1"/>
    <property type="molecule type" value="Genomic_DNA"/>
</dbReference>
<evidence type="ECO:0000256" key="2">
    <source>
        <dbReference type="ARBA" id="ARBA00022679"/>
    </source>
</evidence>
<dbReference type="PANTHER" id="PTHR30160:SF7">
    <property type="entry name" value="ADP-HEPTOSE--LPS HEPTOSYLTRANSFERASE 2"/>
    <property type="match status" value="1"/>
</dbReference>
<protein>
    <submittedName>
        <fullName evidence="3">Heptosyltransferase</fullName>
    </submittedName>
</protein>
<dbReference type="GO" id="GO:0005829">
    <property type="term" value="C:cytosol"/>
    <property type="evidence" value="ECO:0007669"/>
    <property type="project" value="TreeGrafter"/>
</dbReference>
<keyword evidence="2" id="KW-0808">Transferase</keyword>
<accession>A0A919CRX9</accession>
<dbReference type="Pfam" id="PF01075">
    <property type="entry name" value="Glyco_transf_9"/>
    <property type="match status" value="1"/>
</dbReference>
<keyword evidence="4" id="KW-1185">Reference proteome</keyword>
<name>A0A919CRX9_9PROT</name>
<dbReference type="RefSeq" id="WP_189994580.1">
    <property type="nucleotide sequence ID" value="NZ_BMZS01000013.1"/>
</dbReference>
<dbReference type="InterPro" id="IPR051199">
    <property type="entry name" value="LPS_LOS_Heptosyltrfase"/>
</dbReference>
<keyword evidence="1" id="KW-0328">Glycosyltransferase</keyword>
<evidence type="ECO:0000313" key="4">
    <source>
        <dbReference type="Proteomes" id="UP000630353"/>
    </source>
</evidence>
<reference evidence="3" key="2">
    <citation type="submission" date="2020-09" db="EMBL/GenBank/DDBJ databases">
        <authorList>
            <person name="Sun Q."/>
            <person name="Kim S."/>
        </authorList>
    </citation>
    <scope>NUCLEOTIDE SEQUENCE</scope>
    <source>
        <strain evidence="3">KCTC 42651</strain>
    </source>
</reference>
<dbReference type="Gene3D" id="3.40.50.2000">
    <property type="entry name" value="Glycogen Phosphorylase B"/>
    <property type="match status" value="2"/>
</dbReference>
<dbReference type="GO" id="GO:0008713">
    <property type="term" value="F:ADP-heptose-lipopolysaccharide heptosyltransferase activity"/>
    <property type="evidence" value="ECO:0007669"/>
    <property type="project" value="TreeGrafter"/>
</dbReference>